<comment type="caution">
    <text evidence="1">The sequence shown here is derived from an EMBL/GenBank/DDBJ whole genome shotgun (WGS) entry which is preliminary data.</text>
</comment>
<evidence type="ECO:0000313" key="1">
    <source>
        <dbReference type="EMBL" id="ETP44353.1"/>
    </source>
</evidence>
<accession>W2ZAR1</accession>
<sequence>MTPGAGQMETAICACAGGGGLLRHWHRWSLNGGVEAEQRRPTFEVAILVIILDGQFVQLQARAPARADPILRAGHCAQKRGESGVGPLHLPPLTLNCGDQHCAKLAKQIKATLAVPRFEVGKKKISPASRRVGKWVSSLLQVVSVPCVPNGFCVMVPSASAATAANRASPSATRHGTGIYRPRRVRTWQASNVLTSGALAGCTASATGL</sequence>
<reference evidence="1 2" key="1">
    <citation type="submission" date="2013-11" db="EMBL/GenBank/DDBJ databases">
        <title>The Genome Sequence of Phytophthora parasitica P10297.</title>
        <authorList>
            <consortium name="The Broad Institute Genomics Platform"/>
            <person name="Russ C."/>
            <person name="Tyler B."/>
            <person name="Panabieres F."/>
            <person name="Shan W."/>
            <person name="Tripathy S."/>
            <person name="Grunwald N."/>
            <person name="Machado M."/>
            <person name="Johnson C.S."/>
            <person name="Walker B."/>
            <person name="Young S.K."/>
            <person name="Zeng Q."/>
            <person name="Gargeya S."/>
            <person name="Fitzgerald M."/>
            <person name="Haas B."/>
            <person name="Abouelleil A."/>
            <person name="Allen A.W."/>
            <person name="Alvarado L."/>
            <person name="Arachchi H.M."/>
            <person name="Berlin A.M."/>
            <person name="Chapman S.B."/>
            <person name="Gainer-Dewar J."/>
            <person name="Goldberg J."/>
            <person name="Griggs A."/>
            <person name="Gujja S."/>
            <person name="Hansen M."/>
            <person name="Howarth C."/>
            <person name="Imamovic A."/>
            <person name="Ireland A."/>
            <person name="Larimer J."/>
            <person name="McCowan C."/>
            <person name="Murphy C."/>
            <person name="Pearson M."/>
            <person name="Poon T.W."/>
            <person name="Priest M."/>
            <person name="Roberts A."/>
            <person name="Saif S."/>
            <person name="Shea T."/>
            <person name="Sisk P."/>
            <person name="Sykes S."/>
            <person name="Wortman J."/>
            <person name="Nusbaum C."/>
            <person name="Birren B."/>
        </authorList>
    </citation>
    <scope>NUCLEOTIDE SEQUENCE [LARGE SCALE GENOMIC DNA]</scope>
    <source>
        <strain evidence="1 2">P10297</strain>
    </source>
</reference>
<dbReference type="AlphaFoldDB" id="W2ZAR1"/>
<evidence type="ECO:0000313" key="2">
    <source>
        <dbReference type="Proteomes" id="UP000018948"/>
    </source>
</evidence>
<dbReference type="EMBL" id="ANIY01001898">
    <property type="protein sequence ID" value="ETP44353.1"/>
    <property type="molecule type" value="Genomic_DNA"/>
</dbReference>
<proteinExistence type="predicted"/>
<gene>
    <name evidence="1" type="ORF">F442_09037</name>
</gene>
<dbReference type="Proteomes" id="UP000018948">
    <property type="component" value="Unassembled WGS sequence"/>
</dbReference>
<protein>
    <submittedName>
        <fullName evidence="1">Uncharacterized protein</fullName>
    </submittedName>
</protein>
<name>W2ZAR1_PHYNI</name>
<organism evidence="1 2">
    <name type="scientific">Phytophthora nicotianae P10297</name>
    <dbReference type="NCBI Taxonomy" id="1317064"/>
    <lineage>
        <taxon>Eukaryota</taxon>
        <taxon>Sar</taxon>
        <taxon>Stramenopiles</taxon>
        <taxon>Oomycota</taxon>
        <taxon>Peronosporomycetes</taxon>
        <taxon>Peronosporales</taxon>
        <taxon>Peronosporaceae</taxon>
        <taxon>Phytophthora</taxon>
    </lineage>
</organism>